<evidence type="ECO:0000259" key="2">
    <source>
        <dbReference type="Pfam" id="PF18029"/>
    </source>
</evidence>
<reference evidence="3" key="1">
    <citation type="submission" date="2022-10" db="EMBL/GenBank/DDBJ databases">
        <title>The complete genomes of actinobacterial strains from the NBC collection.</title>
        <authorList>
            <person name="Joergensen T.S."/>
            <person name="Alvarez Arevalo M."/>
            <person name="Sterndorff E.B."/>
            <person name="Faurdal D."/>
            <person name="Vuksanovic O."/>
            <person name="Mourched A.-S."/>
            <person name="Charusanti P."/>
            <person name="Shaw S."/>
            <person name="Blin K."/>
            <person name="Weber T."/>
        </authorList>
    </citation>
    <scope>NUCLEOTIDE SEQUENCE</scope>
    <source>
        <strain evidence="3">NBC_00119</strain>
    </source>
</reference>
<dbReference type="InterPro" id="IPR029068">
    <property type="entry name" value="Glyas_Bleomycin-R_OHBP_Dase"/>
</dbReference>
<dbReference type="SUPFAM" id="SSF54593">
    <property type="entry name" value="Glyoxalase/Bleomycin resistance protein/Dihydroxybiphenyl dioxygenase"/>
    <property type="match status" value="1"/>
</dbReference>
<dbReference type="EMBL" id="CP108195">
    <property type="protein sequence ID" value="WTS17932.1"/>
    <property type="molecule type" value="Genomic_DNA"/>
</dbReference>
<dbReference type="PANTHER" id="PTHR35908">
    <property type="entry name" value="HYPOTHETICAL FUSION PROTEIN"/>
    <property type="match status" value="1"/>
</dbReference>
<feature type="region of interest" description="Disordered" evidence="1">
    <location>
        <begin position="1"/>
        <end position="24"/>
    </location>
</feature>
<accession>A0AAU1UL14</accession>
<evidence type="ECO:0000313" key="3">
    <source>
        <dbReference type="EMBL" id="WTS17932.1"/>
    </source>
</evidence>
<protein>
    <recommendedName>
        <fullName evidence="2">Glyoxalase-like domain-containing protein</fullName>
    </recommendedName>
</protein>
<proteinExistence type="predicted"/>
<name>A0AAU1UL14_9ACTN</name>
<sequence>MRVRDPGSCAVSAQSRSGRRRWTWSPPRESEAWQALHHADSIGRALGLMRSTSQAEPRPRLHLNLFTDTTEEQEAEVQQLVSLGAWLVLADPDGNLFCVVDLSAQWRQPVA</sequence>
<feature type="domain" description="Glyoxalase-like" evidence="2">
    <location>
        <begin position="22"/>
        <end position="100"/>
    </location>
</feature>
<dbReference type="Gene3D" id="3.10.180.10">
    <property type="entry name" value="2,3-Dihydroxybiphenyl 1,2-Dioxygenase, domain 1"/>
    <property type="match status" value="1"/>
</dbReference>
<organism evidence="3">
    <name type="scientific">Streptomyces sp. NBC_00119</name>
    <dbReference type="NCBI Taxonomy" id="2975659"/>
    <lineage>
        <taxon>Bacteria</taxon>
        <taxon>Bacillati</taxon>
        <taxon>Actinomycetota</taxon>
        <taxon>Actinomycetes</taxon>
        <taxon>Kitasatosporales</taxon>
        <taxon>Streptomycetaceae</taxon>
        <taxon>Streptomyces</taxon>
    </lineage>
</organism>
<dbReference type="Pfam" id="PF18029">
    <property type="entry name" value="Glyoxalase_6"/>
    <property type="match status" value="1"/>
</dbReference>
<dbReference type="AlphaFoldDB" id="A0AAU1UL14"/>
<dbReference type="InterPro" id="IPR041581">
    <property type="entry name" value="Glyoxalase_6"/>
</dbReference>
<gene>
    <name evidence="3" type="ORF">OHU69_47090</name>
</gene>
<evidence type="ECO:0000256" key="1">
    <source>
        <dbReference type="SAM" id="MobiDB-lite"/>
    </source>
</evidence>
<dbReference type="PANTHER" id="PTHR35908:SF1">
    <property type="entry name" value="CONSERVED PROTEIN"/>
    <property type="match status" value="1"/>
</dbReference>